<dbReference type="AlphaFoldDB" id="A0AAD5UI66"/>
<evidence type="ECO:0000313" key="2">
    <source>
        <dbReference type="EMBL" id="KAJ3255559.1"/>
    </source>
</evidence>
<dbReference type="Pfam" id="PF06881">
    <property type="entry name" value="Elongin_A"/>
    <property type="match status" value="1"/>
</dbReference>
<dbReference type="Gene3D" id="6.10.250.3180">
    <property type="match status" value="1"/>
</dbReference>
<proteinExistence type="predicted"/>
<sequence>MFQLYNLETMNPWVMDTTDIIWKSLLKREYPMAQIQESISWRETFANHRQAQKEKQERIAKRLQELKKESQESKDSRKCKVLEKPPKGVRGLFKSGYGTSKTTGKERTGVLAKIRKQMQKEIVYHRVSDLPDRKKVTNFTVSKKIH</sequence>
<organism evidence="2 3">
    <name type="scientific">Boothiomyces macroporosus</name>
    <dbReference type="NCBI Taxonomy" id="261099"/>
    <lineage>
        <taxon>Eukaryota</taxon>
        <taxon>Fungi</taxon>
        <taxon>Fungi incertae sedis</taxon>
        <taxon>Chytridiomycota</taxon>
        <taxon>Chytridiomycota incertae sedis</taxon>
        <taxon>Chytridiomycetes</taxon>
        <taxon>Rhizophydiales</taxon>
        <taxon>Terramycetaceae</taxon>
        <taxon>Boothiomyces</taxon>
    </lineage>
</organism>
<keyword evidence="1" id="KW-0175">Coiled coil</keyword>
<dbReference type="GO" id="GO:0070449">
    <property type="term" value="C:elongin complex"/>
    <property type="evidence" value="ECO:0007669"/>
    <property type="project" value="InterPro"/>
</dbReference>
<reference evidence="2" key="1">
    <citation type="submission" date="2020-05" db="EMBL/GenBank/DDBJ databases">
        <title>Phylogenomic resolution of chytrid fungi.</title>
        <authorList>
            <person name="Stajich J.E."/>
            <person name="Amses K."/>
            <person name="Simmons R."/>
            <person name="Seto K."/>
            <person name="Myers J."/>
            <person name="Bonds A."/>
            <person name="Quandt C.A."/>
            <person name="Barry K."/>
            <person name="Liu P."/>
            <person name="Grigoriev I."/>
            <person name="Longcore J.E."/>
            <person name="James T.Y."/>
        </authorList>
    </citation>
    <scope>NUCLEOTIDE SEQUENCE</scope>
    <source>
        <strain evidence="2">PLAUS21</strain>
    </source>
</reference>
<name>A0AAD5UI66_9FUNG</name>
<dbReference type="GO" id="GO:0006368">
    <property type="term" value="P:transcription elongation by RNA polymerase II"/>
    <property type="evidence" value="ECO:0007669"/>
    <property type="project" value="InterPro"/>
</dbReference>
<protein>
    <submittedName>
        <fullName evidence="2">Uncharacterized protein</fullName>
    </submittedName>
</protein>
<evidence type="ECO:0000256" key="1">
    <source>
        <dbReference type="SAM" id="Coils"/>
    </source>
</evidence>
<dbReference type="EMBL" id="JADGKB010000064">
    <property type="protein sequence ID" value="KAJ3255559.1"/>
    <property type="molecule type" value="Genomic_DNA"/>
</dbReference>
<comment type="caution">
    <text evidence="2">The sequence shown here is derived from an EMBL/GenBank/DDBJ whole genome shotgun (WGS) entry which is preliminary data.</text>
</comment>
<feature type="coiled-coil region" evidence="1">
    <location>
        <begin position="49"/>
        <end position="76"/>
    </location>
</feature>
<dbReference type="Proteomes" id="UP001210925">
    <property type="component" value="Unassembled WGS sequence"/>
</dbReference>
<dbReference type="InterPro" id="IPR010684">
    <property type="entry name" value="RNA_pol_II_trans_fac_SIII_A"/>
</dbReference>
<accession>A0AAD5UI66</accession>
<evidence type="ECO:0000313" key="3">
    <source>
        <dbReference type="Proteomes" id="UP001210925"/>
    </source>
</evidence>
<keyword evidence="3" id="KW-1185">Reference proteome</keyword>
<gene>
    <name evidence="2" type="ORF">HK103_006195</name>
</gene>